<proteinExistence type="predicted"/>
<accession>A0A0K1EPI4</accession>
<dbReference type="EMBL" id="CP012159">
    <property type="protein sequence ID" value="AKT42724.1"/>
    <property type="molecule type" value="Genomic_DNA"/>
</dbReference>
<name>A0A0K1EPI4_CHOCO</name>
<reference evidence="1 2" key="1">
    <citation type="submission" date="2015-07" db="EMBL/GenBank/DDBJ databases">
        <title>Genome analysis of myxobacterium Chondromyces crocatus Cm c5 reveals a high potential for natural compound synthesis and the genetic basis for the loss of fruiting body formation.</title>
        <authorList>
            <person name="Zaburannyi N."/>
            <person name="Bunk B."/>
            <person name="Maier J."/>
            <person name="Overmann J."/>
            <person name="Mueller R."/>
        </authorList>
    </citation>
    <scope>NUCLEOTIDE SEQUENCE [LARGE SCALE GENOMIC DNA]</scope>
    <source>
        <strain evidence="1 2">Cm c5</strain>
    </source>
</reference>
<gene>
    <name evidence="1" type="ORF">CMC5_069510</name>
</gene>
<dbReference type="STRING" id="52.CMC5_069510"/>
<protein>
    <submittedName>
        <fullName evidence="1">Uncharacterized protein</fullName>
    </submittedName>
</protein>
<dbReference type="AlphaFoldDB" id="A0A0K1EPI4"/>
<sequence>MEMRFSEGDRQILEQLVADPTCTPSFDIMRSCLVWLDEAHVHIGKEGYKLLIDLWIVRGYIHRGIPPERWELDPVYFQDVWRNALRDIPGWIGFKRLTLSSEDRALLERSLKEAARGIGY</sequence>
<keyword evidence="2" id="KW-1185">Reference proteome</keyword>
<dbReference type="Proteomes" id="UP000067626">
    <property type="component" value="Chromosome"/>
</dbReference>
<organism evidence="1 2">
    <name type="scientific">Chondromyces crocatus</name>
    <dbReference type="NCBI Taxonomy" id="52"/>
    <lineage>
        <taxon>Bacteria</taxon>
        <taxon>Pseudomonadati</taxon>
        <taxon>Myxococcota</taxon>
        <taxon>Polyangia</taxon>
        <taxon>Polyangiales</taxon>
        <taxon>Polyangiaceae</taxon>
        <taxon>Chondromyces</taxon>
    </lineage>
</organism>
<evidence type="ECO:0000313" key="2">
    <source>
        <dbReference type="Proteomes" id="UP000067626"/>
    </source>
</evidence>
<dbReference type="KEGG" id="ccro:CMC5_069510"/>
<evidence type="ECO:0000313" key="1">
    <source>
        <dbReference type="EMBL" id="AKT42724.1"/>
    </source>
</evidence>